<evidence type="ECO:0000313" key="1">
    <source>
        <dbReference type="EMBL" id="GIM70054.1"/>
    </source>
</evidence>
<comment type="caution">
    <text evidence="1">The sequence shown here is derived from an EMBL/GenBank/DDBJ whole genome shotgun (WGS) entry which is preliminary data.</text>
</comment>
<keyword evidence="2" id="KW-1185">Reference proteome</keyword>
<protein>
    <submittedName>
        <fullName evidence="1">Uncharacterized protein</fullName>
    </submittedName>
</protein>
<dbReference type="AlphaFoldDB" id="A0A919SE41"/>
<dbReference type="EMBL" id="BOQP01000008">
    <property type="protein sequence ID" value="GIM70054.1"/>
    <property type="molecule type" value="Genomic_DNA"/>
</dbReference>
<dbReference type="Proteomes" id="UP000680865">
    <property type="component" value="Unassembled WGS sequence"/>
</dbReference>
<evidence type="ECO:0000313" key="2">
    <source>
        <dbReference type="Proteomes" id="UP000680865"/>
    </source>
</evidence>
<organism evidence="1 2">
    <name type="scientific">Winogradskya consettensis</name>
    <dbReference type="NCBI Taxonomy" id="113560"/>
    <lineage>
        <taxon>Bacteria</taxon>
        <taxon>Bacillati</taxon>
        <taxon>Actinomycetota</taxon>
        <taxon>Actinomycetes</taxon>
        <taxon>Micromonosporales</taxon>
        <taxon>Micromonosporaceae</taxon>
        <taxon>Winogradskya</taxon>
    </lineage>
</organism>
<proteinExistence type="predicted"/>
<reference evidence="1" key="1">
    <citation type="submission" date="2021-03" db="EMBL/GenBank/DDBJ databases">
        <title>Whole genome shotgun sequence of Actinoplanes consettensis NBRC 14913.</title>
        <authorList>
            <person name="Komaki H."/>
            <person name="Tamura T."/>
        </authorList>
    </citation>
    <scope>NUCLEOTIDE SEQUENCE</scope>
    <source>
        <strain evidence="1">NBRC 14913</strain>
    </source>
</reference>
<name>A0A919SE41_9ACTN</name>
<gene>
    <name evidence="1" type="ORF">Aco04nite_18230</name>
</gene>
<accession>A0A919SE41</accession>
<sequence length="138" mass="15392">MELRAELCEPEIAAERLAEVCAAIERIEELHWRGEPTADAIAAFNADTGGELGLHDFLGYSGSVSVEEFARAALWPAWPKVPDITRDELIEIVQRALTNPFYLHVLEVNVTHPAPVLRDDATPEEIVDEILSYRPFAL</sequence>
<dbReference type="RefSeq" id="WP_212996750.1">
    <property type="nucleotide sequence ID" value="NZ_BAAATW010000003.1"/>
</dbReference>